<proteinExistence type="predicted"/>
<dbReference type="PROSITE" id="PS51704">
    <property type="entry name" value="GP_PDE"/>
    <property type="match status" value="1"/>
</dbReference>
<accession>A0ABY4FZJ5</accession>
<dbReference type="Pfam" id="PF03009">
    <property type="entry name" value="GDPD"/>
    <property type="match status" value="1"/>
</dbReference>
<dbReference type="PANTHER" id="PTHR46211:SF8">
    <property type="entry name" value="PHOSPHODIESTERASE"/>
    <property type="match status" value="1"/>
</dbReference>
<keyword evidence="1" id="KW-1133">Transmembrane helix</keyword>
<dbReference type="Proteomes" id="UP000831775">
    <property type="component" value="Chromosome"/>
</dbReference>
<organism evidence="3 4">
    <name type="scientific">Leucobacter rhizosphaerae</name>
    <dbReference type="NCBI Taxonomy" id="2932245"/>
    <lineage>
        <taxon>Bacteria</taxon>
        <taxon>Bacillati</taxon>
        <taxon>Actinomycetota</taxon>
        <taxon>Actinomycetes</taxon>
        <taxon>Micrococcales</taxon>
        <taxon>Microbacteriaceae</taxon>
        <taxon>Leucobacter</taxon>
    </lineage>
</organism>
<dbReference type="RefSeq" id="WP_244688435.1">
    <property type="nucleotide sequence ID" value="NZ_CP095043.1"/>
</dbReference>
<keyword evidence="1" id="KW-0472">Membrane</keyword>
<protein>
    <submittedName>
        <fullName evidence="3">Glycerophosphoryl diester phosphodiesterase membrane domain-containing protein</fullName>
    </submittedName>
</protein>
<name>A0ABY4FZJ5_9MICO</name>
<dbReference type="Pfam" id="PF10110">
    <property type="entry name" value="GPDPase_memb"/>
    <property type="match status" value="1"/>
</dbReference>
<dbReference type="InterPro" id="IPR017946">
    <property type="entry name" value="PLC-like_Pdiesterase_TIM-brl"/>
</dbReference>
<feature type="transmembrane region" description="Helical" evidence="1">
    <location>
        <begin position="140"/>
        <end position="160"/>
    </location>
</feature>
<dbReference type="EMBL" id="CP095043">
    <property type="protein sequence ID" value="UOQ61740.1"/>
    <property type="molecule type" value="Genomic_DNA"/>
</dbReference>
<feature type="transmembrane region" description="Helical" evidence="1">
    <location>
        <begin position="180"/>
        <end position="207"/>
    </location>
</feature>
<reference evidence="3 4" key="1">
    <citation type="submission" date="2022-04" db="EMBL/GenBank/DDBJ databases">
        <title>Leucobacter sp. isolated from rhizosphere of onion.</title>
        <authorList>
            <person name="Won M."/>
            <person name="Lee C.-M."/>
            <person name="Woen H.-Y."/>
            <person name="Kwon S.-W."/>
        </authorList>
    </citation>
    <scope>NUCLEOTIDE SEQUENCE [LARGE SCALE GENOMIC DNA]</scope>
    <source>
        <strain evidence="3 4">H25R-14</strain>
    </source>
</reference>
<dbReference type="Gene3D" id="3.20.20.190">
    <property type="entry name" value="Phosphatidylinositol (PI) phosphodiesterase"/>
    <property type="match status" value="1"/>
</dbReference>
<keyword evidence="4" id="KW-1185">Reference proteome</keyword>
<evidence type="ECO:0000313" key="4">
    <source>
        <dbReference type="Proteomes" id="UP000831775"/>
    </source>
</evidence>
<sequence>MAATTGTAARSVWAETGALVRGSWTLVRHGGARLAGLILGTQLIILVVALPVFGWLFREALRANGMHGLDLGNLRLGSGIPLTLALIALIVVLAFWLIAVQFTALVVLLRWSEDGITGRQFARELGRVARKLLRPSSLPLVGYLFVLVPLTGFGFTSALVRGVAIPQFISGELLKTVTGGIIYIVFLLVLAFVNVRLAATVPVFVLTDATGHQSMRASWRMTRGIRRFMSLIFAGFVVFVCGALVSFALTVVAIVPTALTDALAPDASVVVAAYSLGVAQVAGFLITGGMTAAIAGILITRVRTAQSGGDAVPPERPRADETAVGRQTRRAWLGVGAAALVVALGVGTASIATFDTLSRAPKTLVLAHRGFTEGGVENTLSGLDAAHAAGADLVEMDVMQTKDGEFIAMHDATLGRLADRPDAVKDLTLDELTRITVRDLQGHSDTIPAFRDYVRHAEEIGMPLLIEIKLGGADTEDHVERLIAELEELGSLDQHIYHSLDPASVATLKRLRPDLTVGYTMAFAGGDIPDTPADFIVVEEWTATEDMQAAAARAGLGFMVWTVNEVPSMREHLRRSTDGIISDRPDLALAARAEMQQESGLVDVLGDALTRFVKIP</sequence>
<dbReference type="InterPro" id="IPR018476">
    <property type="entry name" value="GlyceroP-diester-Pdiesterase_M"/>
</dbReference>
<dbReference type="PANTHER" id="PTHR46211">
    <property type="entry name" value="GLYCEROPHOSPHORYL DIESTER PHOSPHODIESTERASE"/>
    <property type="match status" value="1"/>
</dbReference>
<feature type="transmembrane region" description="Helical" evidence="1">
    <location>
        <begin position="76"/>
        <end position="109"/>
    </location>
</feature>
<dbReference type="InterPro" id="IPR030395">
    <property type="entry name" value="GP_PDE_dom"/>
</dbReference>
<feature type="transmembrane region" description="Helical" evidence="1">
    <location>
        <begin position="34"/>
        <end position="56"/>
    </location>
</feature>
<evidence type="ECO:0000256" key="1">
    <source>
        <dbReference type="SAM" id="Phobius"/>
    </source>
</evidence>
<feature type="domain" description="GP-PDE" evidence="2">
    <location>
        <begin position="363"/>
        <end position="592"/>
    </location>
</feature>
<evidence type="ECO:0000259" key="2">
    <source>
        <dbReference type="PROSITE" id="PS51704"/>
    </source>
</evidence>
<evidence type="ECO:0000313" key="3">
    <source>
        <dbReference type="EMBL" id="UOQ61740.1"/>
    </source>
</evidence>
<feature type="transmembrane region" description="Helical" evidence="1">
    <location>
        <begin position="228"/>
        <end position="259"/>
    </location>
</feature>
<feature type="transmembrane region" description="Helical" evidence="1">
    <location>
        <begin position="271"/>
        <end position="299"/>
    </location>
</feature>
<gene>
    <name evidence="3" type="ORF">MUN76_07235</name>
</gene>
<feature type="transmembrane region" description="Helical" evidence="1">
    <location>
        <begin position="331"/>
        <end position="354"/>
    </location>
</feature>
<dbReference type="SUPFAM" id="SSF51695">
    <property type="entry name" value="PLC-like phosphodiesterases"/>
    <property type="match status" value="1"/>
</dbReference>
<keyword evidence="1" id="KW-0812">Transmembrane</keyword>